<dbReference type="EMBL" id="JACSQT010000007">
    <property type="protein sequence ID" value="MBD7938258.1"/>
    <property type="molecule type" value="Genomic_DNA"/>
</dbReference>
<keyword evidence="3" id="KW-1185">Reference proteome</keyword>
<dbReference type="InterPro" id="IPR001279">
    <property type="entry name" value="Metallo-B-lactamas"/>
</dbReference>
<dbReference type="Pfam" id="PF00753">
    <property type="entry name" value="Lactamase_B"/>
    <property type="match status" value="1"/>
</dbReference>
<dbReference type="Proteomes" id="UP000657931">
    <property type="component" value="Unassembled WGS sequence"/>
</dbReference>
<name>A0ABR8QRY9_9BACI</name>
<dbReference type="PANTHER" id="PTHR42951:SF17">
    <property type="entry name" value="METALLO-BETA-LACTAMASE DOMAIN-CONTAINING PROTEIN"/>
    <property type="match status" value="1"/>
</dbReference>
<organism evidence="2 3">
    <name type="scientific">Cytobacillus stercorigallinarum</name>
    <dbReference type="NCBI Taxonomy" id="2762240"/>
    <lineage>
        <taxon>Bacteria</taxon>
        <taxon>Bacillati</taxon>
        <taxon>Bacillota</taxon>
        <taxon>Bacilli</taxon>
        <taxon>Bacillales</taxon>
        <taxon>Bacillaceae</taxon>
        <taxon>Cytobacillus</taxon>
    </lineage>
</organism>
<proteinExistence type="predicted"/>
<reference evidence="2 3" key="1">
    <citation type="submission" date="2020-08" db="EMBL/GenBank/DDBJ databases">
        <title>A Genomic Blueprint of the Chicken Gut Microbiome.</title>
        <authorList>
            <person name="Gilroy R."/>
            <person name="Ravi A."/>
            <person name="Getino M."/>
            <person name="Pursley I."/>
            <person name="Horton D.L."/>
            <person name="Alikhan N.-F."/>
            <person name="Baker D."/>
            <person name="Gharbi K."/>
            <person name="Hall N."/>
            <person name="Watson M."/>
            <person name="Adriaenssens E.M."/>
            <person name="Foster-Nyarko E."/>
            <person name="Jarju S."/>
            <person name="Secka A."/>
            <person name="Antonio M."/>
            <person name="Oren A."/>
            <person name="Chaudhuri R."/>
            <person name="La Ragione R.M."/>
            <person name="Hildebrand F."/>
            <person name="Pallen M.J."/>
        </authorList>
    </citation>
    <scope>NUCLEOTIDE SEQUENCE [LARGE SCALE GENOMIC DNA]</scope>
    <source>
        <strain evidence="2 3">Sa5YUA1</strain>
    </source>
</reference>
<dbReference type="InterPro" id="IPR036866">
    <property type="entry name" value="RibonucZ/Hydroxyglut_hydro"/>
</dbReference>
<evidence type="ECO:0000313" key="2">
    <source>
        <dbReference type="EMBL" id="MBD7938258.1"/>
    </source>
</evidence>
<comment type="caution">
    <text evidence="2">The sequence shown here is derived from an EMBL/GenBank/DDBJ whole genome shotgun (WGS) entry which is preliminary data.</text>
</comment>
<dbReference type="PANTHER" id="PTHR42951">
    <property type="entry name" value="METALLO-BETA-LACTAMASE DOMAIN-CONTAINING"/>
    <property type="match status" value="1"/>
</dbReference>
<dbReference type="InterPro" id="IPR050855">
    <property type="entry name" value="NDM-1-like"/>
</dbReference>
<accession>A0ABR8QRY9</accession>
<feature type="domain" description="Metallo-beta-lactamase" evidence="1">
    <location>
        <begin position="35"/>
        <end position="244"/>
    </location>
</feature>
<protein>
    <submittedName>
        <fullName evidence="2">MBL fold metallo-hydrolase</fullName>
    </submittedName>
</protein>
<evidence type="ECO:0000313" key="3">
    <source>
        <dbReference type="Proteomes" id="UP000657931"/>
    </source>
</evidence>
<dbReference type="SMART" id="SM00849">
    <property type="entry name" value="Lactamase_B"/>
    <property type="match status" value="1"/>
</dbReference>
<gene>
    <name evidence="2" type="ORF">H9655_14585</name>
</gene>
<sequence>MREYDSEQHYMPITSTTSGMIVHSAEGVDYINIQIVNICFVKTAEDAWVLVDAGMPKSAHKIIEAAEELYGSGAKPVAIILTHGHFDHVGAIHELLEEWDVPVYAHSMELPYLTGRKDYPEPDNTVDGGLLAKFSNLFPNEGINISQHVKPLPRDGHIDEMPGWKWLHTPGHTEGHISLFRKSDGVLIAGDAFCTVKQESLFKVMTQEQEISGPPRYLTTDWQLARESVRKLSDLNPHIAITGHGIPMAEQTLQQSLITLVREFDDIAMPETGRYIKDDE</sequence>
<dbReference type="RefSeq" id="WP_191815257.1">
    <property type="nucleotide sequence ID" value="NZ_JACSQT010000007.1"/>
</dbReference>
<dbReference type="Gene3D" id="3.60.15.10">
    <property type="entry name" value="Ribonuclease Z/Hydroxyacylglutathione hydrolase-like"/>
    <property type="match status" value="1"/>
</dbReference>
<dbReference type="SUPFAM" id="SSF56281">
    <property type="entry name" value="Metallo-hydrolase/oxidoreductase"/>
    <property type="match status" value="1"/>
</dbReference>
<dbReference type="CDD" id="cd07721">
    <property type="entry name" value="yflN-like_MBL-fold"/>
    <property type="match status" value="1"/>
</dbReference>
<evidence type="ECO:0000259" key="1">
    <source>
        <dbReference type="SMART" id="SM00849"/>
    </source>
</evidence>